<name>A0A6B4JP09_CLOBO</name>
<dbReference type="RefSeq" id="WP_003373103.1">
    <property type="nucleotide sequence ID" value="NZ_JACBBA010000004.1"/>
</dbReference>
<reference evidence="1 2" key="1">
    <citation type="submission" date="2019-04" db="EMBL/GenBank/DDBJ databases">
        <title>Genome sequencing of Clostridium botulinum Groups I-IV and Clostridium butyricum.</title>
        <authorList>
            <person name="Brunt J."/>
            <person name="Van Vliet A.H.M."/>
            <person name="Stringer S.C."/>
            <person name="Carter A.T."/>
            <person name="Peck M.W."/>
        </authorList>
    </citation>
    <scope>NUCLEOTIDE SEQUENCE [LARGE SCALE GENOMIC DNA]</scope>
    <source>
        <strain evidence="1 2">BL81</strain>
    </source>
</reference>
<comment type="caution">
    <text evidence="1">The sequence shown here is derived from an EMBL/GenBank/DDBJ whole genome shotgun (WGS) entry which is preliminary data.</text>
</comment>
<dbReference type="EMBL" id="SXFB01000006">
    <property type="protein sequence ID" value="NFV26553.1"/>
    <property type="molecule type" value="Genomic_DNA"/>
</dbReference>
<dbReference type="Proteomes" id="UP000486903">
    <property type="component" value="Unassembled WGS sequence"/>
</dbReference>
<proteinExistence type="predicted"/>
<sequence>MYVMTLLVTGVAITHILNIIECAKKIKNNNDKLISFASAILSIVVECLAYFYLVTVYSI</sequence>
<dbReference type="AlphaFoldDB" id="A0A6B4JP09"/>
<evidence type="ECO:0000313" key="2">
    <source>
        <dbReference type="Proteomes" id="UP000486903"/>
    </source>
</evidence>
<gene>
    <name evidence="1" type="ORF">FDG31_10295</name>
</gene>
<evidence type="ECO:0000313" key="1">
    <source>
        <dbReference type="EMBL" id="NFV26553.1"/>
    </source>
</evidence>
<accession>A0A6B4JP09</accession>
<organism evidence="1 2">
    <name type="scientific">Clostridium botulinum</name>
    <dbReference type="NCBI Taxonomy" id="1491"/>
    <lineage>
        <taxon>Bacteria</taxon>
        <taxon>Bacillati</taxon>
        <taxon>Bacillota</taxon>
        <taxon>Clostridia</taxon>
        <taxon>Eubacteriales</taxon>
        <taxon>Clostridiaceae</taxon>
        <taxon>Clostridium</taxon>
    </lineage>
</organism>
<protein>
    <submittedName>
        <fullName evidence="1">Uncharacterized protein</fullName>
    </submittedName>
</protein>